<name>A0AAE0MAK2_9PEZI</name>
<reference evidence="2" key="1">
    <citation type="journal article" date="2023" name="Mol. Phylogenet. Evol.">
        <title>Genome-scale phylogeny and comparative genomics of the fungal order Sordariales.</title>
        <authorList>
            <person name="Hensen N."/>
            <person name="Bonometti L."/>
            <person name="Westerberg I."/>
            <person name="Brannstrom I.O."/>
            <person name="Guillou S."/>
            <person name="Cros-Aarteil S."/>
            <person name="Calhoun S."/>
            <person name="Haridas S."/>
            <person name="Kuo A."/>
            <person name="Mondo S."/>
            <person name="Pangilinan J."/>
            <person name="Riley R."/>
            <person name="LaButti K."/>
            <person name="Andreopoulos B."/>
            <person name="Lipzen A."/>
            <person name="Chen C."/>
            <person name="Yan M."/>
            <person name="Daum C."/>
            <person name="Ng V."/>
            <person name="Clum A."/>
            <person name="Steindorff A."/>
            <person name="Ohm R.A."/>
            <person name="Martin F."/>
            <person name="Silar P."/>
            <person name="Natvig D.O."/>
            <person name="Lalanne C."/>
            <person name="Gautier V."/>
            <person name="Ament-Velasquez S.L."/>
            <person name="Kruys A."/>
            <person name="Hutchinson M.I."/>
            <person name="Powell A.J."/>
            <person name="Barry K."/>
            <person name="Miller A.N."/>
            <person name="Grigoriev I.V."/>
            <person name="Debuchy R."/>
            <person name="Gladieux P."/>
            <person name="Hiltunen Thoren M."/>
            <person name="Johannesson H."/>
        </authorList>
    </citation>
    <scope>NUCLEOTIDE SEQUENCE</scope>
    <source>
        <strain evidence="2">SMH4131-1</strain>
    </source>
</reference>
<dbReference type="EMBL" id="JAUEPO010000004">
    <property type="protein sequence ID" value="KAK3323989.1"/>
    <property type="molecule type" value="Genomic_DNA"/>
</dbReference>
<gene>
    <name evidence="2" type="ORF">B0T19DRAFT_476974</name>
</gene>
<accession>A0AAE0MAK2</accession>
<feature type="chain" id="PRO_5042041142" description="Antifreeze protein" evidence="1">
    <location>
        <begin position="18"/>
        <end position="168"/>
    </location>
</feature>
<feature type="signal peptide" evidence="1">
    <location>
        <begin position="1"/>
        <end position="17"/>
    </location>
</feature>
<proteinExistence type="predicted"/>
<sequence length="168" mass="16292">MQSKILLLAALSAVAQARFGVEGAAQAGIQALSAFGAPGAAGTLAGQTPGVLLAGANACAKLSLADEIVSQLGTDPEVLAGAAALVAAEKNFNPNAQSIPTLCSDASLPATAALRGIVPLVDPSVGGADIENALSAQSLKQPLDATGLSVADIVTANGFTNFTAQAAA</sequence>
<organism evidence="2 3">
    <name type="scientific">Cercophora scortea</name>
    <dbReference type="NCBI Taxonomy" id="314031"/>
    <lineage>
        <taxon>Eukaryota</taxon>
        <taxon>Fungi</taxon>
        <taxon>Dikarya</taxon>
        <taxon>Ascomycota</taxon>
        <taxon>Pezizomycotina</taxon>
        <taxon>Sordariomycetes</taxon>
        <taxon>Sordariomycetidae</taxon>
        <taxon>Sordariales</taxon>
        <taxon>Lasiosphaeriaceae</taxon>
        <taxon>Cercophora</taxon>
    </lineage>
</organism>
<dbReference type="Proteomes" id="UP001286456">
    <property type="component" value="Unassembled WGS sequence"/>
</dbReference>
<evidence type="ECO:0000256" key="1">
    <source>
        <dbReference type="SAM" id="SignalP"/>
    </source>
</evidence>
<protein>
    <recommendedName>
        <fullName evidence="4">Antifreeze protein</fullName>
    </recommendedName>
</protein>
<comment type="caution">
    <text evidence="2">The sequence shown here is derived from an EMBL/GenBank/DDBJ whole genome shotgun (WGS) entry which is preliminary data.</text>
</comment>
<evidence type="ECO:0008006" key="4">
    <source>
        <dbReference type="Google" id="ProtNLM"/>
    </source>
</evidence>
<dbReference type="AlphaFoldDB" id="A0AAE0MAK2"/>
<reference evidence="2" key="2">
    <citation type="submission" date="2023-06" db="EMBL/GenBank/DDBJ databases">
        <authorList>
            <consortium name="Lawrence Berkeley National Laboratory"/>
            <person name="Haridas S."/>
            <person name="Hensen N."/>
            <person name="Bonometti L."/>
            <person name="Westerberg I."/>
            <person name="Brannstrom I.O."/>
            <person name="Guillou S."/>
            <person name="Cros-Aarteil S."/>
            <person name="Calhoun S."/>
            <person name="Kuo A."/>
            <person name="Mondo S."/>
            <person name="Pangilinan J."/>
            <person name="Riley R."/>
            <person name="Labutti K."/>
            <person name="Andreopoulos B."/>
            <person name="Lipzen A."/>
            <person name="Chen C."/>
            <person name="Yanf M."/>
            <person name="Daum C."/>
            <person name="Ng V."/>
            <person name="Clum A."/>
            <person name="Steindorff A."/>
            <person name="Ohm R."/>
            <person name="Martin F."/>
            <person name="Silar P."/>
            <person name="Natvig D."/>
            <person name="Lalanne C."/>
            <person name="Gautier V."/>
            <person name="Ament-Velasquez S.L."/>
            <person name="Kruys A."/>
            <person name="Hutchinson M.I."/>
            <person name="Powell A.J."/>
            <person name="Barry K."/>
            <person name="Miller A.N."/>
            <person name="Grigoriev I.V."/>
            <person name="Debuchy R."/>
            <person name="Gladieux P."/>
            <person name="Thoren M.H."/>
            <person name="Johannesson H."/>
        </authorList>
    </citation>
    <scope>NUCLEOTIDE SEQUENCE</scope>
    <source>
        <strain evidence="2">SMH4131-1</strain>
    </source>
</reference>
<evidence type="ECO:0000313" key="3">
    <source>
        <dbReference type="Proteomes" id="UP001286456"/>
    </source>
</evidence>
<keyword evidence="1" id="KW-0732">Signal</keyword>
<evidence type="ECO:0000313" key="2">
    <source>
        <dbReference type="EMBL" id="KAK3323989.1"/>
    </source>
</evidence>
<keyword evidence="3" id="KW-1185">Reference proteome</keyword>